<sequence>MEHDVVRKPLTLFGIMLQATDRVGSALYNAMQHDIRTALGRRIECRITDHFGCPRRMPLQRARSMPS</sequence>
<evidence type="ECO:0000313" key="2">
    <source>
        <dbReference type="Proteomes" id="UP000238523"/>
    </source>
</evidence>
<organism evidence="1 2">
    <name type="scientific">Rhizobium leguminosarum</name>
    <dbReference type="NCBI Taxonomy" id="384"/>
    <lineage>
        <taxon>Bacteria</taxon>
        <taxon>Pseudomonadati</taxon>
        <taxon>Pseudomonadota</taxon>
        <taxon>Alphaproteobacteria</taxon>
        <taxon>Hyphomicrobiales</taxon>
        <taxon>Rhizobiaceae</taxon>
        <taxon>Rhizobium/Agrobacterium group</taxon>
        <taxon>Rhizobium</taxon>
    </lineage>
</organism>
<dbReference type="AlphaFoldDB" id="A0A2K9YXX8"/>
<dbReference type="EMBL" id="CP025012">
    <property type="protein sequence ID" value="AUW40853.1"/>
    <property type="molecule type" value="Genomic_DNA"/>
</dbReference>
<reference evidence="1 2" key="1">
    <citation type="submission" date="2017-11" db="EMBL/GenBank/DDBJ databases">
        <title>Complete genome of Rhizobium leguminosarum Norway, an ineffective micro-symbiont.</title>
        <authorList>
            <person name="Hoffrichter A."/>
            <person name="Liang J."/>
            <person name="Brachmann A."/>
            <person name="Marin M."/>
        </authorList>
    </citation>
    <scope>NUCLEOTIDE SEQUENCE [LARGE SCALE GENOMIC DNA]</scope>
    <source>
        <strain evidence="1 2">Norway</strain>
    </source>
</reference>
<name>A0A2K9YXX8_RHILE</name>
<accession>A0A2K9YXX8</accession>
<dbReference type="Proteomes" id="UP000238523">
    <property type="component" value="Chromosome"/>
</dbReference>
<evidence type="ECO:0000313" key="1">
    <source>
        <dbReference type="EMBL" id="AUW40853.1"/>
    </source>
</evidence>
<proteinExistence type="predicted"/>
<protein>
    <submittedName>
        <fullName evidence="1">Uncharacterized protein</fullName>
    </submittedName>
</protein>
<gene>
    <name evidence="1" type="ORF">CUJ84_Chr000438</name>
</gene>